<keyword evidence="2" id="KW-1185">Reference proteome</keyword>
<accession>A0A1H6EUL1</accession>
<dbReference type="EMBL" id="FNVT01000018">
    <property type="protein sequence ID" value="SEH01063.1"/>
    <property type="molecule type" value="Genomic_DNA"/>
</dbReference>
<dbReference type="Proteomes" id="UP000236732">
    <property type="component" value="Unassembled WGS sequence"/>
</dbReference>
<sequence>MARTKMAVVHKLSGEIVAVGPTSATVGGVDLEGIAIGGHDEAILVTEVEEDDVLGLFKTHVVVGQELRPRD</sequence>
<reference evidence="1 2" key="1">
    <citation type="submission" date="2016-10" db="EMBL/GenBank/DDBJ databases">
        <authorList>
            <person name="de Groot N.N."/>
        </authorList>
    </citation>
    <scope>NUCLEOTIDE SEQUENCE [LARGE SCALE GENOMIC DNA]</scope>
    <source>
        <strain evidence="1 2">CGMCC 4.7037</strain>
    </source>
</reference>
<dbReference type="RefSeq" id="WP_146104025.1">
    <property type="nucleotide sequence ID" value="NZ_FNVT01000018.1"/>
</dbReference>
<gene>
    <name evidence="1" type="ORF">SAMN05444920_118252</name>
</gene>
<proteinExistence type="predicted"/>
<name>A0A1H6EUL1_9ACTN</name>
<evidence type="ECO:0000313" key="2">
    <source>
        <dbReference type="Proteomes" id="UP000236732"/>
    </source>
</evidence>
<dbReference type="AlphaFoldDB" id="A0A1H6EUL1"/>
<evidence type="ECO:0000313" key="1">
    <source>
        <dbReference type="EMBL" id="SEH01063.1"/>
    </source>
</evidence>
<protein>
    <submittedName>
        <fullName evidence="1">Uncharacterized protein</fullName>
    </submittedName>
</protein>
<organism evidence="1 2">
    <name type="scientific">Nonomuraea solani</name>
    <dbReference type="NCBI Taxonomy" id="1144553"/>
    <lineage>
        <taxon>Bacteria</taxon>
        <taxon>Bacillati</taxon>
        <taxon>Actinomycetota</taxon>
        <taxon>Actinomycetes</taxon>
        <taxon>Streptosporangiales</taxon>
        <taxon>Streptosporangiaceae</taxon>
        <taxon>Nonomuraea</taxon>
    </lineage>
</organism>